<feature type="compositionally biased region" description="Basic and acidic residues" evidence="1">
    <location>
        <begin position="448"/>
        <end position="477"/>
    </location>
</feature>
<keyword evidence="3" id="KW-1185">Reference proteome</keyword>
<feature type="region of interest" description="Disordered" evidence="1">
    <location>
        <begin position="170"/>
        <end position="200"/>
    </location>
</feature>
<protein>
    <submittedName>
        <fullName evidence="2">Uncharacterized protein</fullName>
    </submittedName>
</protein>
<dbReference type="EMBL" id="CP111028">
    <property type="protein sequence ID" value="WAR31928.1"/>
    <property type="molecule type" value="Genomic_DNA"/>
</dbReference>
<feature type="compositionally biased region" description="Low complexity" evidence="1">
    <location>
        <begin position="181"/>
        <end position="190"/>
    </location>
</feature>
<feature type="compositionally biased region" description="Polar residues" evidence="1">
    <location>
        <begin position="227"/>
        <end position="248"/>
    </location>
</feature>
<evidence type="ECO:0000313" key="3">
    <source>
        <dbReference type="Proteomes" id="UP001164746"/>
    </source>
</evidence>
<feature type="region of interest" description="Disordered" evidence="1">
    <location>
        <begin position="213"/>
        <end position="317"/>
    </location>
</feature>
<proteinExistence type="predicted"/>
<feature type="region of interest" description="Disordered" evidence="1">
    <location>
        <begin position="433"/>
        <end position="492"/>
    </location>
</feature>
<gene>
    <name evidence="2" type="ORF">MAR_034470</name>
</gene>
<evidence type="ECO:0000256" key="1">
    <source>
        <dbReference type="SAM" id="MobiDB-lite"/>
    </source>
</evidence>
<evidence type="ECO:0000313" key="2">
    <source>
        <dbReference type="EMBL" id="WAR31928.1"/>
    </source>
</evidence>
<feature type="compositionally biased region" description="Low complexity" evidence="1">
    <location>
        <begin position="54"/>
        <end position="65"/>
    </location>
</feature>
<name>A0ABY7GFC1_MYAAR</name>
<feature type="compositionally biased region" description="Basic residues" evidence="1">
    <location>
        <begin position="433"/>
        <end position="445"/>
    </location>
</feature>
<dbReference type="Proteomes" id="UP001164746">
    <property type="component" value="Chromosome 17"/>
</dbReference>
<accession>A0ABY7GFC1</accession>
<organism evidence="2 3">
    <name type="scientific">Mya arenaria</name>
    <name type="common">Soft-shell clam</name>
    <dbReference type="NCBI Taxonomy" id="6604"/>
    <lineage>
        <taxon>Eukaryota</taxon>
        <taxon>Metazoa</taxon>
        <taxon>Spiralia</taxon>
        <taxon>Lophotrochozoa</taxon>
        <taxon>Mollusca</taxon>
        <taxon>Bivalvia</taxon>
        <taxon>Autobranchia</taxon>
        <taxon>Heteroconchia</taxon>
        <taxon>Euheterodonta</taxon>
        <taxon>Imparidentia</taxon>
        <taxon>Neoheterodontei</taxon>
        <taxon>Myida</taxon>
        <taxon>Myoidea</taxon>
        <taxon>Myidae</taxon>
        <taxon>Mya</taxon>
    </lineage>
</organism>
<reference evidence="2" key="1">
    <citation type="submission" date="2022-11" db="EMBL/GenBank/DDBJ databases">
        <title>Centuries of genome instability and evolution in soft-shell clam transmissible cancer (bioRxiv).</title>
        <authorList>
            <person name="Hart S.F.M."/>
            <person name="Yonemitsu M.A."/>
            <person name="Giersch R.M."/>
            <person name="Beal B.F."/>
            <person name="Arriagada G."/>
            <person name="Davis B.W."/>
            <person name="Ostrander E.A."/>
            <person name="Goff S.P."/>
            <person name="Metzger M.J."/>
        </authorList>
    </citation>
    <scope>NUCLEOTIDE SEQUENCE</scope>
    <source>
        <strain evidence="2">MELC-2E11</strain>
        <tissue evidence="2">Siphon/mantle</tissue>
    </source>
</reference>
<feature type="compositionally biased region" description="Low complexity" evidence="1">
    <location>
        <begin position="289"/>
        <end position="300"/>
    </location>
</feature>
<feature type="region of interest" description="Disordered" evidence="1">
    <location>
        <begin position="1"/>
        <end position="24"/>
    </location>
</feature>
<feature type="region of interest" description="Disordered" evidence="1">
    <location>
        <begin position="53"/>
        <end position="72"/>
    </location>
</feature>
<sequence>MAVLSHEIGMTSPENHTKHDSSHEHNLYFDKQLQNRLLQVGEDLDIQTYESKLSKTGSNVKNSKSNKSENKAEDITGWFPSAKFVARRTDLGNSKVETKPANTFIHPWKDYRTKKEDSFVFKHYTEHRKYIDQYRNEHGCYNQQRSAGQIGEMRRVAFQTSNPQQQNPLSAQYVHHQQGWASSAPPAMVQAPPPPQQSSIQYTTRREQLGSLVLPNSNNTNNPTTSANCQCGSKTNPVVDHSSQSQLTGRYKLSPGNIQRTYTSADFRHTLDSDNSSESGDIRVRAPSRRSNSASSSRQRTVGKAPTKISVPATPNPRAYPIQALTIAWRLQRQQNGKSEVIPAPKPLDNLNCVAPEKQPSTPDRRNVDELGLALKVHSLNNLLTINDAPMRGYALPKSTPPNPNTSNKHLHCDPELAGLTWSEKLEVLRAVNKPRPRNRPRQQKLKFISEFDSEKDRMDRSDGNDRMGRNDRNDDKEGNDELQEEKVNKSVDSNQTQVFHWLHDTNELYEQRRIQHLVEQARIKGGSQYRWICEAHVKTQGIDWATGKLKSEGQGTNLSGDGDQSSVGEKCDICVLTCKGTNKQTMLSNQEMYRLMNKIKLEVQ</sequence>
<feature type="compositionally biased region" description="Basic and acidic residues" evidence="1">
    <location>
        <begin position="15"/>
        <end position="24"/>
    </location>
</feature>
<feature type="compositionally biased region" description="Low complexity" evidence="1">
    <location>
        <begin position="215"/>
        <end position="226"/>
    </location>
</feature>